<reference evidence="1 2" key="1">
    <citation type="submission" date="2016-11" db="EMBL/GenBank/DDBJ databases">
        <authorList>
            <person name="Jaros S."/>
            <person name="Januszkiewicz K."/>
            <person name="Wedrychowicz H."/>
        </authorList>
    </citation>
    <scope>NUCLEOTIDE SEQUENCE [LARGE SCALE GENOMIC DNA]</scope>
    <source>
        <strain evidence="1 2">DSM 3089</strain>
    </source>
</reference>
<dbReference type="AlphaFoldDB" id="A0A1M5VE55"/>
<dbReference type="EMBL" id="FQXP01000004">
    <property type="protein sequence ID" value="SHH73404.1"/>
    <property type="molecule type" value="Genomic_DNA"/>
</dbReference>
<protein>
    <submittedName>
        <fullName evidence="1">Uncharacterized protein</fullName>
    </submittedName>
</protein>
<dbReference type="STRING" id="1121306.SAMN02745196_01248"/>
<evidence type="ECO:0000313" key="1">
    <source>
        <dbReference type="EMBL" id="SHH73404.1"/>
    </source>
</evidence>
<accession>A0A1M5VE55</accession>
<sequence>MRKSYKNPKELATHLKDLVDLYFEGLMTYEKLSDKIMGVVEANDGIKDGKIASKLEVIIGEEALEVIKKIIEENKNS</sequence>
<dbReference type="InterPro" id="IPR030902">
    <property type="entry name" value="CLB_0814_fam"/>
</dbReference>
<dbReference type="RefSeq" id="WP_072831129.1">
    <property type="nucleotide sequence ID" value="NZ_FQXP01000004.1"/>
</dbReference>
<dbReference type="NCBIfam" id="TIGR04540">
    <property type="entry name" value="CLB_0814_fam"/>
    <property type="match status" value="1"/>
</dbReference>
<dbReference type="Proteomes" id="UP000184526">
    <property type="component" value="Unassembled WGS sequence"/>
</dbReference>
<name>A0A1M5VE55_9CLOT</name>
<organism evidence="1 2">
    <name type="scientific">Clostridium collagenovorans DSM 3089</name>
    <dbReference type="NCBI Taxonomy" id="1121306"/>
    <lineage>
        <taxon>Bacteria</taxon>
        <taxon>Bacillati</taxon>
        <taxon>Bacillota</taxon>
        <taxon>Clostridia</taxon>
        <taxon>Eubacteriales</taxon>
        <taxon>Clostridiaceae</taxon>
        <taxon>Clostridium</taxon>
    </lineage>
</organism>
<proteinExistence type="predicted"/>
<keyword evidence="2" id="KW-1185">Reference proteome</keyword>
<gene>
    <name evidence="1" type="ORF">SAMN02745196_01248</name>
</gene>
<dbReference type="OrthoDB" id="1919713at2"/>
<evidence type="ECO:0000313" key="2">
    <source>
        <dbReference type="Proteomes" id="UP000184526"/>
    </source>
</evidence>